<dbReference type="PROSITE" id="PS50294">
    <property type="entry name" value="WD_REPEATS_REGION"/>
    <property type="match status" value="1"/>
</dbReference>
<dbReference type="InterPro" id="IPR001680">
    <property type="entry name" value="WD40_rpt"/>
</dbReference>
<feature type="region of interest" description="Disordered" evidence="7">
    <location>
        <begin position="512"/>
        <end position="573"/>
    </location>
</feature>
<dbReference type="AlphaFoldDB" id="A0A6A5Y9S4"/>
<evidence type="ECO:0000256" key="7">
    <source>
        <dbReference type="SAM" id="MobiDB-lite"/>
    </source>
</evidence>
<reference evidence="8" key="1">
    <citation type="journal article" date="2020" name="Stud. Mycol.">
        <title>101 Dothideomycetes genomes: a test case for predicting lifestyles and emergence of pathogens.</title>
        <authorList>
            <person name="Haridas S."/>
            <person name="Albert R."/>
            <person name="Binder M."/>
            <person name="Bloem J."/>
            <person name="Labutti K."/>
            <person name="Salamov A."/>
            <person name="Andreopoulos B."/>
            <person name="Baker S."/>
            <person name="Barry K."/>
            <person name="Bills G."/>
            <person name="Bluhm B."/>
            <person name="Cannon C."/>
            <person name="Castanera R."/>
            <person name="Culley D."/>
            <person name="Daum C."/>
            <person name="Ezra D."/>
            <person name="Gonzalez J."/>
            <person name="Henrissat B."/>
            <person name="Kuo A."/>
            <person name="Liang C."/>
            <person name="Lipzen A."/>
            <person name="Lutzoni F."/>
            <person name="Magnuson J."/>
            <person name="Mondo S."/>
            <person name="Nolan M."/>
            <person name="Ohm R."/>
            <person name="Pangilinan J."/>
            <person name="Park H.-J."/>
            <person name="Ramirez L."/>
            <person name="Alfaro M."/>
            <person name="Sun H."/>
            <person name="Tritt A."/>
            <person name="Yoshinaga Y."/>
            <person name="Zwiers L.-H."/>
            <person name="Turgeon B."/>
            <person name="Goodwin S."/>
            <person name="Spatafora J."/>
            <person name="Crous P."/>
            <person name="Grigoriev I."/>
        </authorList>
    </citation>
    <scope>NUCLEOTIDE SEQUENCE</scope>
    <source>
        <strain evidence="8">CBS 175.79</strain>
    </source>
</reference>
<dbReference type="GO" id="GO:0006261">
    <property type="term" value="P:DNA-templated DNA replication"/>
    <property type="evidence" value="ECO:0007669"/>
    <property type="project" value="TreeGrafter"/>
</dbReference>
<name>A0A6A5Y9S4_9PLEO</name>
<dbReference type="Gene3D" id="2.130.10.10">
    <property type="entry name" value="YVTN repeat-like/Quinoprotein amine dehydrogenase"/>
    <property type="match status" value="2"/>
</dbReference>
<feature type="repeat" description="WD" evidence="5">
    <location>
        <begin position="123"/>
        <end position="154"/>
    </location>
</feature>
<sequence>MLTEHFVAAIAAHTKPNTGVTKDAGIFYHEFQPLAAQRHIFKKSASAPNGLAVSSSHIFTAQADKALIHVYSRDKGNQEALIPFPEKIHSIALALEDTVLLLGTGSGRILAWEITSGRLVSTSTSHLQPVTSLIVDPTSNFFLSGSLDSMIHVWALPNILSFAPDSSRTPIHTLSTHRAAITSLACGHSHSTANIAVSISEDKSAIVWDYHTGQALRTYLLPEAPTAVTLDPADRAFFVAYEDGSLQTVSFYDELQQTTPVDILRDGSVSHQPIQPSSKSRFNAESQKLGGAVSVALSWDGQTLISGHASGKIASWDIAKGNYISTLGNLPGPVTNLQFLAPTGFPNAKEPKFKVHTVVKPRQDLGSLTNAAAVVPSNYSLNVQLTGRVDVPAVSATDEPRAGPSQFEEALAHPSFPLSMLEEGIAELEMWGSAPTSAAVAPAADFMSLSALPADAEEGTQDGAASASSQARIKDLEKQLASLQRIQKVTFEQLSTSRSQVDFLTRRERKRAAQKQFRANSNSKKGVANGKDANGDVEMSSGDDDGSSTPSGAESNDGESDGDDGAGASGKAS</sequence>
<evidence type="ECO:0000256" key="6">
    <source>
        <dbReference type="RuleBase" id="RU369067"/>
    </source>
</evidence>
<dbReference type="GO" id="GO:0005656">
    <property type="term" value="C:nuclear pre-replicative complex"/>
    <property type="evidence" value="ECO:0007669"/>
    <property type="project" value="TreeGrafter"/>
</dbReference>
<dbReference type="Proteomes" id="UP000799778">
    <property type="component" value="Unassembled WGS sequence"/>
</dbReference>
<keyword evidence="3 5" id="KW-0853">WD repeat</keyword>
<dbReference type="EMBL" id="ML978066">
    <property type="protein sequence ID" value="KAF2022332.1"/>
    <property type="molecule type" value="Genomic_DNA"/>
</dbReference>
<dbReference type="InterPro" id="IPR036322">
    <property type="entry name" value="WD40_repeat_dom_sf"/>
</dbReference>
<evidence type="ECO:0000256" key="5">
    <source>
        <dbReference type="PROSITE-ProRule" id="PRU00221"/>
    </source>
</evidence>
<comment type="subcellular location">
    <subcellularLocation>
        <location evidence="6">Nucleus</location>
    </subcellularLocation>
</comment>
<evidence type="ECO:0000256" key="3">
    <source>
        <dbReference type="ARBA" id="ARBA00022574"/>
    </source>
</evidence>
<dbReference type="InterPro" id="IPR015943">
    <property type="entry name" value="WD40/YVTN_repeat-like_dom_sf"/>
</dbReference>
<dbReference type="SUPFAM" id="SSF50978">
    <property type="entry name" value="WD40 repeat-like"/>
    <property type="match status" value="1"/>
</dbReference>
<keyword evidence="9" id="KW-1185">Reference proteome</keyword>
<dbReference type="GO" id="GO:0006364">
    <property type="term" value="P:rRNA processing"/>
    <property type="evidence" value="ECO:0007669"/>
    <property type="project" value="UniProtKB-UniRule"/>
</dbReference>
<dbReference type="GeneID" id="54280603"/>
<dbReference type="FunFam" id="2.130.10.10:FF:000929">
    <property type="entry name" value="Ribosomal assembly complex component Ipi3"/>
    <property type="match status" value="1"/>
</dbReference>
<keyword evidence="6" id="KW-0539">Nucleus</keyword>
<evidence type="ECO:0000313" key="9">
    <source>
        <dbReference type="Proteomes" id="UP000799778"/>
    </source>
</evidence>
<feature type="repeat" description="WD" evidence="5">
    <location>
        <begin position="174"/>
        <end position="218"/>
    </location>
</feature>
<evidence type="ECO:0000256" key="2">
    <source>
        <dbReference type="ARBA" id="ARBA00010143"/>
    </source>
</evidence>
<gene>
    <name evidence="8" type="ORF">BU24DRAFT_339881</name>
</gene>
<keyword evidence="6" id="KW-0698">rRNA processing</keyword>
<evidence type="ECO:0000313" key="8">
    <source>
        <dbReference type="EMBL" id="KAF2022332.1"/>
    </source>
</evidence>
<keyword evidence="4" id="KW-0677">Repeat</keyword>
<protein>
    <recommendedName>
        <fullName evidence="6">Pre-rRNA-processing protein IPI3</fullName>
    </recommendedName>
</protein>
<proteinExistence type="inferred from homology"/>
<dbReference type="RefSeq" id="XP_033390671.1">
    <property type="nucleotide sequence ID" value="XM_033523206.1"/>
</dbReference>
<organism evidence="8 9">
    <name type="scientific">Aaosphaeria arxii CBS 175.79</name>
    <dbReference type="NCBI Taxonomy" id="1450172"/>
    <lineage>
        <taxon>Eukaryota</taxon>
        <taxon>Fungi</taxon>
        <taxon>Dikarya</taxon>
        <taxon>Ascomycota</taxon>
        <taxon>Pezizomycotina</taxon>
        <taxon>Dothideomycetes</taxon>
        <taxon>Pleosporomycetidae</taxon>
        <taxon>Pleosporales</taxon>
        <taxon>Pleosporales incertae sedis</taxon>
        <taxon>Aaosphaeria</taxon>
    </lineage>
</organism>
<dbReference type="GO" id="GO:0120330">
    <property type="term" value="C:rixosome complex"/>
    <property type="evidence" value="ECO:0007669"/>
    <property type="project" value="UniProtKB-UniRule"/>
</dbReference>
<comment type="subunit">
    <text evidence="6">Component of the RIX1 complex, composed of IPI1, RIX1/IPI2 and IPI3 in a 1:2:2 stoichiometry. The complex interacts (via RIX1) with MDN1 (via its hexameric AAA ATPase ring) and the pre-60S ribosome particles.</text>
</comment>
<evidence type="ECO:0000256" key="4">
    <source>
        <dbReference type="ARBA" id="ARBA00022737"/>
    </source>
</evidence>
<dbReference type="SMART" id="SM00320">
    <property type="entry name" value="WD40"/>
    <property type="match status" value="4"/>
</dbReference>
<accession>A0A6A5Y9S4</accession>
<dbReference type="Pfam" id="PF00400">
    <property type="entry name" value="WD40"/>
    <property type="match status" value="2"/>
</dbReference>
<dbReference type="PANTHER" id="PTHR18763:SF0">
    <property type="entry name" value="WD REPEAT-CONTAINING PROTEIN 18"/>
    <property type="match status" value="1"/>
</dbReference>
<dbReference type="PANTHER" id="PTHR18763">
    <property type="entry name" value="WD-REPEAT PROTEIN 18"/>
    <property type="match status" value="1"/>
</dbReference>
<dbReference type="PROSITE" id="PS50082">
    <property type="entry name" value="WD_REPEATS_2"/>
    <property type="match status" value="2"/>
</dbReference>
<comment type="similarity">
    <text evidence="2 6">Belongs to the WD repeat IPI3/WDR18 family.</text>
</comment>
<evidence type="ECO:0000256" key="1">
    <source>
        <dbReference type="ARBA" id="ARBA00002355"/>
    </source>
</evidence>
<dbReference type="InterPro" id="IPR045227">
    <property type="entry name" value="WDR18/Ipi3/RID3"/>
</dbReference>
<dbReference type="OrthoDB" id="756370at2759"/>
<comment type="function">
    <text evidence="1 6">Component of the RIX1 complex required for processing of ITS2 sequences from 35S pre-rRNA.</text>
</comment>